<dbReference type="Pfam" id="PF08241">
    <property type="entry name" value="Methyltransf_11"/>
    <property type="match status" value="1"/>
</dbReference>
<dbReference type="InterPro" id="IPR029063">
    <property type="entry name" value="SAM-dependent_MTases_sf"/>
</dbReference>
<dbReference type="GO" id="GO:0008757">
    <property type="term" value="F:S-adenosylmethionine-dependent methyltransferase activity"/>
    <property type="evidence" value="ECO:0007669"/>
    <property type="project" value="InterPro"/>
</dbReference>
<proteinExistence type="predicted"/>
<keyword evidence="3" id="KW-1185">Reference proteome</keyword>
<gene>
    <name evidence="2" type="ORF">FHS56_000847</name>
</gene>
<name>A0A846MPJ2_9BACT</name>
<dbReference type="InterPro" id="IPR050508">
    <property type="entry name" value="Methyltransf_Superfamily"/>
</dbReference>
<keyword evidence="2" id="KW-0489">Methyltransferase</keyword>
<accession>A0A846MPJ2</accession>
<dbReference type="GO" id="GO:0032259">
    <property type="term" value="P:methylation"/>
    <property type="evidence" value="ECO:0007669"/>
    <property type="project" value="UniProtKB-KW"/>
</dbReference>
<sequence length="259" mass="29952">MNLLFSTTEITSGHLTSDAPLHYRLLFAYKAAASFLQGGKLLEVGCGIGRGIPFLLPKVSEYQAIDKNRRLLESLREQYPQATFISGRVPPLTQIPDNAFDYVLSFQVIEHIADDKLFVKELHRVLKPGGMLMLTTPNRLRSLTRNPWHVREYTAEELVALLLPFFKEVDMRGVAGNEKVERYQQANAVSVAKWKQWDLLKLEYRLPSWMLRIPYEILNRMNRNRLMQQEESTRNITLDDYLLVKDSKQALDLFVVAKK</sequence>
<protein>
    <submittedName>
        <fullName evidence="2">2-polyprenyl-3-methyl-5-hydroxy-6-metoxy-1, 4-benzoquinol methylase</fullName>
    </submittedName>
</protein>
<dbReference type="Gene3D" id="3.40.50.150">
    <property type="entry name" value="Vaccinia Virus protein VP39"/>
    <property type="match status" value="1"/>
</dbReference>
<dbReference type="AlphaFoldDB" id="A0A846MPJ2"/>
<dbReference type="RefSeq" id="WP_317165653.1">
    <property type="nucleotide sequence ID" value="NZ_JAASRN010000001.1"/>
</dbReference>
<organism evidence="2 3">
    <name type="scientific">Thermonema lapsum</name>
    <dbReference type="NCBI Taxonomy" id="28195"/>
    <lineage>
        <taxon>Bacteria</taxon>
        <taxon>Pseudomonadati</taxon>
        <taxon>Bacteroidota</taxon>
        <taxon>Cytophagia</taxon>
        <taxon>Cytophagales</taxon>
        <taxon>Thermonemataceae</taxon>
        <taxon>Thermonema</taxon>
    </lineage>
</organism>
<feature type="domain" description="Methyltransferase type 11" evidence="1">
    <location>
        <begin position="42"/>
        <end position="133"/>
    </location>
</feature>
<dbReference type="EMBL" id="JAASRN010000001">
    <property type="protein sequence ID" value="NIK73361.1"/>
    <property type="molecule type" value="Genomic_DNA"/>
</dbReference>
<dbReference type="InterPro" id="IPR013216">
    <property type="entry name" value="Methyltransf_11"/>
</dbReference>
<evidence type="ECO:0000313" key="3">
    <source>
        <dbReference type="Proteomes" id="UP000537126"/>
    </source>
</evidence>
<dbReference type="SUPFAM" id="SSF53335">
    <property type="entry name" value="S-adenosyl-L-methionine-dependent methyltransferases"/>
    <property type="match status" value="1"/>
</dbReference>
<dbReference type="PANTHER" id="PTHR42912">
    <property type="entry name" value="METHYLTRANSFERASE"/>
    <property type="match status" value="1"/>
</dbReference>
<evidence type="ECO:0000259" key="1">
    <source>
        <dbReference type="Pfam" id="PF08241"/>
    </source>
</evidence>
<keyword evidence="2" id="KW-0808">Transferase</keyword>
<reference evidence="2 3" key="1">
    <citation type="submission" date="2020-03" db="EMBL/GenBank/DDBJ databases">
        <title>Genomic Encyclopedia of Type Strains, Phase IV (KMG-IV): sequencing the most valuable type-strain genomes for metagenomic binning, comparative biology and taxonomic classification.</title>
        <authorList>
            <person name="Goeker M."/>
        </authorList>
    </citation>
    <scope>NUCLEOTIDE SEQUENCE [LARGE SCALE GENOMIC DNA]</scope>
    <source>
        <strain evidence="2 3">DSM 5718</strain>
    </source>
</reference>
<comment type="caution">
    <text evidence="2">The sequence shown here is derived from an EMBL/GenBank/DDBJ whole genome shotgun (WGS) entry which is preliminary data.</text>
</comment>
<evidence type="ECO:0000313" key="2">
    <source>
        <dbReference type="EMBL" id="NIK73361.1"/>
    </source>
</evidence>
<dbReference type="Proteomes" id="UP000537126">
    <property type="component" value="Unassembled WGS sequence"/>
</dbReference>
<dbReference type="CDD" id="cd02440">
    <property type="entry name" value="AdoMet_MTases"/>
    <property type="match status" value="1"/>
</dbReference>